<name>A0A816Y1Y7_9BILA</name>
<dbReference type="EMBL" id="CAJNRG010014158">
    <property type="protein sequence ID" value="CAF2153506.1"/>
    <property type="molecule type" value="Genomic_DNA"/>
</dbReference>
<dbReference type="SUPFAM" id="SSF53098">
    <property type="entry name" value="Ribonuclease H-like"/>
    <property type="match status" value="1"/>
</dbReference>
<dbReference type="AlphaFoldDB" id="A0A816Y1Y7"/>
<gene>
    <name evidence="2" type="ORF">UXM345_LOCUS34595</name>
    <name evidence="1" type="ORF">XDN619_LOCUS29051</name>
</gene>
<evidence type="ECO:0000313" key="3">
    <source>
        <dbReference type="Proteomes" id="UP000663887"/>
    </source>
</evidence>
<comment type="caution">
    <text evidence="1">The sequence shown here is derived from an EMBL/GenBank/DDBJ whole genome shotgun (WGS) entry which is preliminary data.</text>
</comment>
<dbReference type="Proteomes" id="UP000663842">
    <property type="component" value="Unassembled WGS sequence"/>
</dbReference>
<organism evidence="1 3">
    <name type="scientific">Rotaria magnacalcarata</name>
    <dbReference type="NCBI Taxonomy" id="392030"/>
    <lineage>
        <taxon>Eukaryota</taxon>
        <taxon>Metazoa</taxon>
        <taxon>Spiralia</taxon>
        <taxon>Gnathifera</taxon>
        <taxon>Rotifera</taxon>
        <taxon>Eurotatoria</taxon>
        <taxon>Bdelloidea</taxon>
        <taxon>Philodinida</taxon>
        <taxon>Philodinidae</taxon>
        <taxon>Rotaria</taxon>
    </lineage>
</organism>
<reference evidence="1" key="1">
    <citation type="submission" date="2021-02" db="EMBL/GenBank/DDBJ databases">
        <authorList>
            <person name="Nowell W R."/>
        </authorList>
    </citation>
    <scope>NUCLEOTIDE SEQUENCE</scope>
</reference>
<sequence length="383" mass="42472">MTLNTAFTSFDECILLEDNVNETEIKTTDVTEYAISSSISISSSRILTDCTNVIPIPIPTVAQNQPTVTGQENQWCMSGYKTLKLDKVKQHQQNDVHKDAQAKELEVTSKLQSKWIDAQTKARSKHREAIENLIIASIFTCQMDDALNSFSPLCSLMEKTGTKLLPAEVSGISYRNDDAALCFLQNVSQFLHEELIEKIKASSTVSWMMDESTSRTTQKSLIVYVKYLDDFEPKTSYYCLIDLDGDGTAQNILDSISCMWRKDDINPKNTCWFASDNASTFTGVNNGVVEKLRQKLDANWIESSPCAAHTFSLVGSQAKGEKADPRIQWDPPGSIGIHRDPLGSTGIHWNPLGSTGILWDLSGSIGIHRDLSGSIGIHRDPLV</sequence>
<accession>A0A816Y1Y7</accession>
<evidence type="ECO:0000313" key="1">
    <source>
        <dbReference type="EMBL" id="CAF2153506.1"/>
    </source>
</evidence>
<protein>
    <recommendedName>
        <fullName evidence="4">DUF4371 domain-containing protein</fullName>
    </recommendedName>
</protein>
<dbReference type="PANTHER" id="PTHR46880:SF5">
    <property type="entry name" value="DUF4371 DOMAIN-CONTAINING PROTEIN"/>
    <property type="match status" value="1"/>
</dbReference>
<proteinExistence type="predicted"/>
<evidence type="ECO:0008006" key="4">
    <source>
        <dbReference type="Google" id="ProtNLM"/>
    </source>
</evidence>
<dbReference type="EMBL" id="CAJOBF010012861">
    <property type="protein sequence ID" value="CAF4323375.1"/>
    <property type="molecule type" value="Genomic_DNA"/>
</dbReference>
<dbReference type="InterPro" id="IPR012337">
    <property type="entry name" value="RNaseH-like_sf"/>
</dbReference>
<dbReference type="Proteomes" id="UP000663887">
    <property type="component" value="Unassembled WGS sequence"/>
</dbReference>
<evidence type="ECO:0000313" key="2">
    <source>
        <dbReference type="EMBL" id="CAF4323375.1"/>
    </source>
</evidence>
<dbReference type="PANTHER" id="PTHR46880">
    <property type="entry name" value="RAS-ASSOCIATING DOMAIN-CONTAINING PROTEIN"/>
    <property type="match status" value="1"/>
</dbReference>